<name>A0A5E4Q3V7_9NEOP</name>
<dbReference type="EMBL" id="FZQP02001238">
    <property type="protein sequence ID" value="VVC92240.1"/>
    <property type="molecule type" value="Genomic_DNA"/>
</dbReference>
<proteinExistence type="predicted"/>
<keyword evidence="4" id="KW-1185">Reference proteome</keyword>
<organism evidence="3 4">
    <name type="scientific">Leptidea sinapis</name>
    <dbReference type="NCBI Taxonomy" id="189913"/>
    <lineage>
        <taxon>Eukaryota</taxon>
        <taxon>Metazoa</taxon>
        <taxon>Ecdysozoa</taxon>
        <taxon>Arthropoda</taxon>
        <taxon>Hexapoda</taxon>
        <taxon>Insecta</taxon>
        <taxon>Pterygota</taxon>
        <taxon>Neoptera</taxon>
        <taxon>Endopterygota</taxon>
        <taxon>Lepidoptera</taxon>
        <taxon>Glossata</taxon>
        <taxon>Ditrysia</taxon>
        <taxon>Papilionoidea</taxon>
        <taxon>Pieridae</taxon>
        <taxon>Dismorphiinae</taxon>
        <taxon>Leptidea</taxon>
    </lineage>
</organism>
<dbReference type="Proteomes" id="UP000324832">
    <property type="component" value="Unassembled WGS sequence"/>
</dbReference>
<feature type="region of interest" description="Disordered" evidence="1">
    <location>
        <begin position="56"/>
        <end position="93"/>
    </location>
</feature>
<evidence type="ECO:0000256" key="2">
    <source>
        <dbReference type="SAM" id="SignalP"/>
    </source>
</evidence>
<evidence type="ECO:0008006" key="5">
    <source>
        <dbReference type="Google" id="ProtNLM"/>
    </source>
</evidence>
<accession>A0A5E4Q3V7</accession>
<keyword evidence="2" id="KW-0732">Signal</keyword>
<protein>
    <recommendedName>
        <fullName evidence="5">DUF4794 domain-containing protein</fullName>
    </recommendedName>
</protein>
<evidence type="ECO:0000256" key="1">
    <source>
        <dbReference type="SAM" id="MobiDB-lite"/>
    </source>
</evidence>
<sequence length="185" mass="20099">MAVFILLLLLKMLNYYLDGQPTSNFYNQAPERAANSKSDESANRLETLEPDSEVELIPGAQPPQQPPQQVPVSPNLPGLQPGSNLPGLQPGTSLPGLQPGQRVFIVQMPIPGYRPGTIGGYQPVYIVAAAPLGNTAYPGQGVVNPAYSTPGAMQPNIPLGVQFLNNPVQPYNYTYRPNWRKYQKS</sequence>
<feature type="chain" id="PRO_5022843395" description="DUF4794 domain-containing protein" evidence="2">
    <location>
        <begin position="20"/>
        <end position="185"/>
    </location>
</feature>
<feature type="compositionally biased region" description="Pro residues" evidence="1">
    <location>
        <begin position="60"/>
        <end position="69"/>
    </location>
</feature>
<reference evidence="3 4" key="1">
    <citation type="submission" date="2017-07" db="EMBL/GenBank/DDBJ databases">
        <authorList>
            <person name="Talla V."/>
            <person name="Backstrom N."/>
        </authorList>
    </citation>
    <scope>NUCLEOTIDE SEQUENCE [LARGE SCALE GENOMIC DNA]</scope>
</reference>
<evidence type="ECO:0000313" key="4">
    <source>
        <dbReference type="Proteomes" id="UP000324832"/>
    </source>
</evidence>
<gene>
    <name evidence="3" type="ORF">LSINAPIS_LOCUS4730</name>
</gene>
<dbReference type="AlphaFoldDB" id="A0A5E4Q3V7"/>
<evidence type="ECO:0000313" key="3">
    <source>
        <dbReference type="EMBL" id="VVC92240.1"/>
    </source>
</evidence>
<feature type="signal peptide" evidence="2">
    <location>
        <begin position="1"/>
        <end position="19"/>
    </location>
</feature>